<evidence type="ECO:0008006" key="10">
    <source>
        <dbReference type="Google" id="ProtNLM"/>
    </source>
</evidence>
<keyword evidence="2" id="KW-0547">Nucleotide-binding</keyword>
<evidence type="ECO:0000256" key="1">
    <source>
        <dbReference type="ARBA" id="ARBA00007381"/>
    </source>
</evidence>
<keyword evidence="9" id="KW-1185">Reference proteome</keyword>
<keyword evidence="7" id="KW-0812">Transmembrane</keyword>
<gene>
    <name evidence="8" type="ORF">Aru02nite_62980</name>
</gene>
<dbReference type="InterPro" id="IPR043129">
    <property type="entry name" value="ATPase_NBD"/>
</dbReference>
<organism evidence="8 9">
    <name type="scientific">Actinocatenispora rupis</name>
    <dbReference type="NCBI Taxonomy" id="519421"/>
    <lineage>
        <taxon>Bacteria</taxon>
        <taxon>Bacillati</taxon>
        <taxon>Actinomycetota</taxon>
        <taxon>Actinomycetes</taxon>
        <taxon>Micromonosporales</taxon>
        <taxon>Micromonosporaceae</taxon>
        <taxon>Actinocatenispora</taxon>
    </lineage>
</organism>
<proteinExistence type="inferred from homology"/>
<dbReference type="Pfam" id="PF00012">
    <property type="entry name" value="HSP70"/>
    <property type="match status" value="1"/>
</dbReference>
<feature type="region of interest" description="Disordered" evidence="6">
    <location>
        <begin position="350"/>
        <end position="428"/>
    </location>
</feature>
<evidence type="ECO:0000256" key="7">
    <source>
        <dbReference type="SAM" id="Phobius"/>
    </source>
</evidence>
<sequence length="521" mass="55059">MTDAALAIDLGTSNTVAAVRRPGGRTEQVLFDGSPVLPSAVFGQDDGTLLVGRDALHAAASAPERLEPNPKLRIDDGTVLLGTEMPVPELFAAVLRRVAEDADRCTPGDIGTVVLTHPVTWGTRRQQTLVRAAELAGLPEPILLAEPIAAARHHLSDHAVDHTAPLIVYDLGGGTHDVSVVHRDQVLASDGLPDTGGLDIDAAILAHLDATYRHRNPDAWARLRHPATAADQRHRRHLLDQVRTAKELLSRSAQTFVHIPLLDIDAPLGREQLDAIAQPVVDRTVRATRAALAAAGLDVPPRAALYLTGGASRMPLVASTLHRALRVPPAVTEQPELAVARGALVALAPNAGPREPAAHRVAVRPDPRSAPHADGAARSSPHDDGAARPSPHDDGAARSSAADRARTPPEPSLLVPQPTIRPSRAETANQDAEHLPVLLCVTTLAGGLLITSGLIYASDLAWWAAILCAVFNTMSAVIVWAGADALIQRFLRHDDSSNRAAIVIAAAYYLVTTVALLIRAS</sequence>
<keyword evidence="3" id="KW-0067">ATP-binding</keyword>
<dbReference type="InterPro" id="IPR018181">
    <property type="entry name" value="Heat_shock_70_CS"/>
</dbReference>
<feature type="transmembrane region" description="Helical" evidence="7">
    <location>
        <begin position="499"/>
        <end position="518"/>
    </location>
</feature>
<evidence type="ECO:0000256" key="3">
    <source>
        <dbReference type="ARBA" id="ARBA00022840"/>
    </source>
</evidence>
<evidence type="ECO:0000256" key="4">
    <source>
        <dbReference type="ARBA" id="ARBA00023016"/>
    </source>
</evidence>
<evidence type="ECO:0000256" key="5">
    <source>
        <dbReference type="ARBA" id="ARBA00023186"/>
    </source>
</evidence>
<dbReference type="GO" id="GO:0005524">
    <property type="term" value="F:ATP binding"/>
    <property type="evidence" value="ECO:0007669"/>
    <property type="project" value="UniProtKB-KW"/>
</dbReference>
<dbReference type="SUPFAM" id="SSF53067">
    <property type="entry name" value="Actin-like ATPase domain"/>
    <property type="match status" value="2"/>
</dbReference>
<keyword evidence="7" id="KW-0472">Membrane</keyword>
<keyword evidence="4" id="KW-0346">Stress response</keyword>
<dbReference type="PANTHER" id="PTHR42749">
    <property type="entry name" value="CELL SHAPE-DETERMINING PROTEIN MREB"/>
    <property type="match status" value="1"/>
</dbReference>
<dbReference type="RefSeq" id="WP_203663694.1">
    <property type="nucleotide sequence ID" value="NZ_BAAAZM010000021.1"/>
</dbReference>
<comment type="similarity">
    <text evidence="1">Belongs to the heat shock protein 70 family.</text>
</comment>
<name>A0A8J3NDK3_9ACTN</name>
<accession>A0A8J3NDK3</accession>
<evidence type="ECO:0000256" key="6">
    <source>
        <dbReference type="SAM" id="MobiDB-lite"/>
    </source>
</evidence>
<dbReference type="EMBL" id="BOMB01000041">
    <property type="protein sequence ID" value="GID15409.1"/>
    <property type="molecule type" value="Genomic_DNA"/>
</dbReference>
<reference evidence="8" key="1">
    <citation type="submission" date="2021-01" db="EMBL/GenBank/DDBJ databases">
        <title>Whole genome shotgun sequence of Actinocatenispora rupis NBRC 107355.</title>
        <authorList>
            <person name="Komaki H."/>
            <person name="Tamura T."/>
        </authorList>
    </citation>
    <scope>NUCLEOTIDE SEQUENCE</scope>
    <source>
        <strain evidence="8">NBRC 107355</strain>
    </source>
</reference>
<dbReference type="AlphaFoldDB" id="A0A8J3NDK3"/>
<feature type="transmembrane region" description="Helical" evidence="7">
    <location>
        <begin position="435"/>
        <end position="456"/>
    </location>
</feature>
<dbReference type="PROSITE" id="PS00329">
    <property type="entry name" value="HSP70_2"/>
    <property type="match status" value="1"/>
</dbReference>
<evidence type="ECO:0000313" key="8">
    <source>
        <dbReference type="EMBL" id="GID15409.1"/>
    </source>
</evidence>
<protein>
    <recommendedName>
        <fullName evidence="10">Hsp70 protein</fullName>
    </recommendedName>
</protein>
<feature type="transmembrane region" description="Helical" evidence="7">
    <location>
        <begin position="462"/>
        <end position="487"/>
    </location>
</feature>
<comment type="caution">
    <text evidence="8">The sequence shown here is derived from an EMBL/GenBank/DDBJ whole genome shotgun (WGS) entry which is preliminary data.</text>
</comment>
<dbReference type="PROSITE" id="PS01036">
    <property type="entry name" value="HSP70_3"/>
    <property type="match status" value="1"/>
</dbReference>
<dbReference type="PANTHER" id="PTHR42749:SF1">
    <property type="entry name" value="CELL SHAPE-DETERMINING PROTEIN MREB"/>
    <property type="match status" value="1"/>
</dbReference>
<dbReference type="Proteomes" id="UP000612808">
    <property type="component" value="Unassembled WGS sequence"/>
</dbReference>
<dbReference type="PRINTS" id="PR00301">
    <property type="entry name" value="HEATSHOCK70"/>
</dbReference>
<dbReference type="Gene3D" id="3.90.640.10">
    <property type="entry name" value="Actin, Chain A, domain 4"/>
    <property type="match status" value="1"/>
</dbReference>
<keyword evidence="7" id="KW-1133">Transmembrane helix</keyword>
<evidence type="ECO:0000256" key="2">
    <source>
        <dbReference type="ARBA" id="ARBA00022741"/>
    </source>
</evidence>
<evidence type="ECO:0000313" key="9">
    <source>
        <dbReference type="Proteomes" id="UP000612808"/>
    </source>
</evidence>
<feature type="compositionally biased region" description="Basic and acidic residues" evidence="6">
    <location>
        <begin position="380"/>
        <end position="407"/>
    </location>
</feature>
<dbReference type="Gene3D" id="3.30.420.40">
    <property type="match status" value="2"/>
</dbReference>
<dbReference type="InterPro" id="IPR013126">
    <property type="entry name" value="Hsp_70_fam"/>
</dbReference>
<dbReference type="GO" id="GO:0140662">
    <property type="term" value="F:ATP-dependent protein folding chaperone"/>
    <property type="evidence" value="ECO:0007669"/>
    <property type="project" value="InterPro"/>
</dbReference>
<keyword evidence="5" id="KW-0143">Chaperone</keyword>